<sequence length="142" mass="16607">MHINRWLYTTFHSRHHRLYVPYAYGALYNHPFEGFLLDTLGAGIGFKVTGMTTLQGTCFFTFSTMKTIDDHCGYAFPWDPLQLITNNNAAYHDIHHQTWGIKTNFSQPFFTFWDQILSTKYKGSRADRLADKKRTEKTEAEK</sequence>
<protein>
    <submittedName>
        <fullName evidence="1">Uncharacterized protein</fullName>
    </submittedName>
</protein>
<organism evidence="1 2">
    <name type="scientific">Lecanicillium saksenae</name>
    <dbReference type="NCBI Taxonomy" id="468837"/>
    <lineage>
        <taxon>Eukaryota</taxon>
        <taxon>Fungi</taxon>
        <taxon>Dikarya</taxon>
        <taxon>Ascomycota</taxon>
        <taxon>Pezizomycotina</taxon>
        <taxon>Sordariomycetes</taxon>
        <taxon>Hypocreomycetidae</taxon>
        <taxon>Hypocreales</taxon>
        <taxon>Cordycipitaceae</taxon>
        <taxon>Lecanicillium</taxon>
    </lineage>
</organism>
<proteinExistence type="predicted"/>
<evidence type="ECO:0000313" key="1">
    <source>
        <dbReference type="EMBL" id="KAJ3483004.1"/>
    </source>
</evidence>
<dbReference type="EMBL" id="JANAKD010001130">
    <property type="protein sequence ID" value="KAJ3483004.1"/>
    <property type="molecule type" value="Genomic_DNA"/>
</dbReference>
<comment type="caution">
    <text evidence="1">The sequence shown here is derived from an EMBL/GenBank/DDBJ whole genome shotgun (WGS) entry which is preliminary data.</text>
</comment>
<gene>
    <name evidence="1" type="ORF">NLG97_g7414</name>
</gene>
<name>A0ACC1QN47_9HYPO</name>
<dbReference type="Proteomes" id="UP001148737">
    <property type="component" value="Unassembled WGS sequence"/>
</dbReference>
<evidence type="ECO:0000313" key="2">
    <source>
        <dbReference type="Proteomes" id="UP001148737"/>
    </source>
</evidence>
<reference evidence="1" key="1">
    <citation type="submission" date="2022-07" db="EMBL/GenBank/DDBJ databases">
        <title>Genome Sequence of Lecanicillium saksenae.</title>
        <authorList>
            <person name="Buettner E."/>
        </authorList>
    </citation>
    <scope>NUCLEOTIDE SEQUENCE</scope>
    <source>
        <strain evidence="1">VT-O1</strain>
    </source>
</reference>
<accession>A0ACC1QN47</accession>
<keyword evidence="2" id="KW-1185">Reference proteome</keyword>